<dbReference type="GO" id="GO:0006287">
    <property type="term" value="P:base-excision repair, gap-filling"/>
    <property type="evidence" value="ECO:0007669"/>
    <property type="project" value="TreeGrafter"/>
</dbReference>
<gene>
    <name evidence="3" type="ORF">RFI_14894</name>
</gene>
<dbReference type="GO" id="GO:0003887">
    <property type="term" value="F:DNA-directed DNA polymerase activity"/>
    <property type="evidence" value="ECO:0007669"/>
    <property type="project" value="UniProtKB-KW"/>
</dbReference>
<keyword evidence="1" id="KW-0539">Nucleus</keyword>
<keyword evidence="1" id="KW-0239">DNA-directed DNA polymerase</keyword>
<dbReference type="Proteomes" id="UP000023152">
    <property type="component" value="Unassembled WGS sequence"/>
</dbReference>
<keyword evidence="1" id="KW-0808">Transferase</keyword>
<sequence>MYYHIPIGNITSDMRISITNLFFFKYLTDYKFVWWIGESNRPDLVGLDEDNNLYENEQSNTVINAKCAYWSICVKLHICYLIITTVVQSEHIQSIQLDAHDFMQYWLNNTDDNAAAENII</sequence>
<name>X6N8S9_RETFI</name>
<dbReference type="EMBL" id="ASPP01010848">
    <property type="protein sequence ID" value="ETO22308.1"/>
    <property type="molecule type" value="Genomic_DNA"/>
</dbReference>
<keyword evidence="1" id="KW-0238">DNA-binding</keyword>
<comment type="cofactor">
    <cofactor evidence="1">
        <name>[4Fe-4S] cluster</name>
        <dbReference type="ChEBI" id="CHEBI:49883"/>
    </cofactor>
</comment>
<evidence type="ECO:0000313" key="4">
    <source>
        <dbReference type="Proteomes" id="UP000023152"/>
    </source>
</evidence>
<dbReference type="GO" id="GO:0008310">
    <property type="term" value="F:single-stranded DNA 3'-5' DNA exonuclease activity"/>
    <property type="evidence" value="ECO:0007669"/>
    <property type="project" value="TreeGrafter"/>
</dbReference>
<comment type="similarity">
    <text evidence="1">Belongs to the DNA polymerase type-B family.</text>
</comment>
<comment type="caution">
    <text evidence="3">The sequence shown here is derived from an EMBL/GenBank/DDBJ whole genome shotgun (WGS) entry which is preliminary data.</text>
</comment>
<dbReference type="GO" id="GO:0008270">
    <property type="term" value="F:zinc ion binding"/>
    <property type="evidence" value="ECO:0007669"/>
    <property type="project" value="UniProtKB-KW"/>
</dbReference>
<dbReference type="OrthoDB" id="10060449at2759"/>
<dbReference type="EC" id="2.7.7.7" evidence="1"/>
<keyword evidence="1" id="KW-0004">4Fe-4S</keyword>
<dbReference type="AlphaFoldDB" id="X6N8S9"/>
<feature type="domain" description="DNA polymerase epsilon catalytic subunit A C-terminal" evidence="2">
    <location>
        <begin position="2"/>
        <end position="100"/>
    </location>
</feature>
<keyword evidence="1" id="KW-0548">Nucleotidyltransferase</keyword>
<evidence type="ECO:0000313" key="3">
    <source>
        <dbReference type="EMBL" id="ETO22308.1"/>
    </source>
</evidence>
<keyword evidence="1" id="KW-0479">Metal-binding</keyword>
<dbReference type="GO" id="GO:0006272">
    <property type="term" value="P:leading strand elongation"/>
    <property type="evidence" value="ECO:0007669"/>
    <property type="project" value="TreeGrafter"/>
</dbReference>
<comment type="function">
    <text evidence="1">DNA polymerase II participates in chromosomal DNA replication.</text>
</comment>
<keyword evidence="1" id="KW-0863">Zinc-finger</keyword>
<evidence type="ECO:0000259" key="2">
    <source>
        <dbReference type="Pfam" id="PF08490"/>
    </source>
</evidence>
<reference evidence="3 4" key="1">
    <citation type="journal article" date="2013" name="Curr. Biol.">
        <title>The Genome of the Foraminiferan Reticulomyxa filosa.</title>
        <authorList>
            <person name="Glockner G."/>
            <person name="Hulsmann N."/>
            <person name="Schleicher M."/>
            <person name="Noegel A.A."/>
            <person name="Eichinger L."/>
            <person name="Gallinger C."/>
            <person name="Pawlowski J."/>
            <person name="Sierra R."/>
            <person name="Euteneuer U."/>
            <person name="Pillet L."/>
            <person name="Moustafa A."/>
            <person name="Platzer M."/>
            <person name="Groth M."/>
            <person name="Szafranski K."/>
            <person name="Schliwa M."/>
        </authorList>
    </citation>
    <scope>NUCLEOTIDE SEQUENCE [LARGE SCALE GENOMIC DNA]</scope>
</reference>
<accession>X6N8S9</accession>
<dbReference type="PANTHER" id="PTHR10670">
    <property type="entry name" value="DNA POLYMERASE EPSILON CATALYTIC SUBUNIT A"/>
    <property type="match status" value="1"/>
</dbReference>
<dbReference type="GO" id="GO:0045004">
    <property type="term" value="P:DNA replication proofreading"/>
    <property type="evidence" value="ECO:0007669"/>
    <property type="project" value="TreeGrafter"/>
</dbReference>
<dbReference type="Pfam" id="PF08490">
    <property type="entry name" value="DUF1744"/>
    <property type="match status" value="1"/>
</dbReference>
<dbReference type="GO" id="GO:0000278">
    <property type="term" value="P:mitotic cell cycle"/>
    <property type="evidence" value="ECO:0007669"/>
    <property type="project" value="TreeGrafter"/>
</dbReference>
<keyword evidence="1" id="KW-0411">Iron-sulfur</keyword>
<dbReference type="GO" id="GO:0006297">
    <property type="term" value="P:nucleotide-excision repair, DNA gap filling"/>
    <property type="evidence" value="ECO:0007669"/>
    <property type="project" value="TreeGrafter"/>
</dbReference>
<keyword evidence="4" id="KW-1185">Reference proteome</keyword>
<keyword evidence="1" id="KW-0235">DNA replication</keyword>
<keyword evidence="1" id="KW-0862">Zinc</keyword>
<proteinExistence type="inferred from homology"/>
<dbReference type="GO" id="GO:0008622">
    <property type="term" value="C:epsilon DNA polymerase complex"/>
    <property type="evidence" value="ECO:0007669"/>
    <property type="project" value="InterPro"/>
</dbReference>
<dbReference type="GO" id="GO:0003677">
    <property type="term" value="F:DNA binding"/>
    <property type="evidence" value="ECO:0007669"/>
    <property type="project" value="UniProtKB-KW"/>
</dbReference>
<keyword evidence="1" id="KW-0408">Iron</keyword>
<organism evidence="3 4">
    <name type="scientific">Reticulomyxa filosa</name>
    <dbReference type="NCBI Taxonomy" id="46433"/>
    <lineage>
        <taxon>Eukaryota</taxon>
        <taxon>Sar</taxon>
        <taxon>Rhizaria</taxon>
        <taxon>Retaria</taxon>
        <taxon>Foraminifera</taxon>
        <taxon>Monothalamids</taxon>
        <taxon>Reticulomyxidae</taxon>
        <taxon>Reticulomyxa</taxon>
    </lineage>
</organism>
<evidence type="ECO:0000256" key="1">
    <source>
        <dbReference type="RuleBase" id="RU365029"/>
    </source>
</evidence>
<comment type="catalytic activity">
    <reaction evidence="1">
        <text>DNA(n) + a 2'-deoxyribonucleoside 5'-triphosphate = DNA(n+1) + diphosphate</text>
        <dbReference type="Rhea" id="RHEA:22508"/>
        <dbReference type="Rhea" id="RHEA-COMP:17339"/>
        <dbReference type="Rhea" id="RHEA-COMP:17340"/>
        <dbReference type="ChEBI" id="CHEBI:33019"/>
        <dbReference type="ChEBI" id="CHEBI:61560"/>
        <dbReference type="ChEBI" id="CHEBI:173112"/>
        <dbReference type="EC" id="2.7.7.7"/>
    </reaction>
</comment>
<dbReference type="PANTHER" id="PTHR10670:SF0">
    <property type="entry name" value="DNA POLYMERASE EPSILON CATALYTIC SUBUNIT A"/>
    <property type="match status" value="1"/>
</dbReference>
<dbReference type="GO" id="GO:0051539">
    <property type="term" value="F:4 iron, 4 sulfur cluster binding"/>
    <property type="evidence" value="ECO:0007669"/>
    <property type="project" value="UniProtKB-KW"/>
</dbReference>
<comment type="subcellular location">
    <subcellularLocation>
        <location evidence="1">Nucleus</location>
    </subcellularLocation>
</comment>
<dbReference type="InterPro" id="IPR013697">
    <property type="entry name" value="DNA_pol_e_suA_C"/>
</dbReference>
<dbReference type="InterPro" id="IPR029703">
    <property type="entry name" value="POL2"/>
</dbReference>
<protein>
    <recommendedName>
        <fullName evidence="1">DNA polymerase epsilon catalytic subunit</fullName>
        <ecNumber evidence="1">2.7.7.7</ecNumber>
    </recommendedName>
</protein>